<name>A0A3R8JU87_9FIRM</name>
<dbReference type="Gene3D" id="3.40.190.10">
    <property type="entry name" value="Periplasmic binding protein-like II"/>
    <property type="match status" value="2"/>
</dbReference>
<keyword evidence="2" id="KW-0813">Transport</keyword>
<keyword evidence="4" id="KW-0732">Signal</keyword>
<evidence type="ECO:0000256" key="2">
    <source>
        <dbReference type="ARBA" id="ARBA00022448"/>
    </source>
</evidence>
<keyword evidence="6" id="KW-1185">Reference proteome</keyword>
<feature type="chain" id="PRO_5039691859" evidence="4">
    <location>
        <begin position="20"/>
        <end position="463"/>
    </location>
</feature>
<evidence type="ECO:0000256" key="1">
    <source>
        <dbReference type="ARBA" id="ARBA00008520"/>
    </source>
</evidence>
<evidence type="ECO:0000256" key="3">
    <source>
        <dbReference type="SAM" id="MobiDB-lite"/>
    </source>
</evidence>
<dbReference type="RefSeq" id="WP_125130084.1">
    <property type="nucleotide sequence ID" value="NZ_RHJS01000002.1"/>
</dbReference>
<dbReference type="SUPFAM" id="SSF53850">
    <property type="entry name" value="Periplasmic binding protein-like II"/>
    <property type="match status" value="1"/>
</dbReference>
<dbReference type="Proteomes" id="UP000274920">
    <property type="component" value="Unassembled WGS sequence"/>
</dbReference>
<accession>A0A3R8JU87</accession>
<dbReference type="PANTHER" id="PTHR43649:SF29">
    <property type="entry name" value="OSMOPROTECTIVE COMPOUNDS-BINDING PROTEIN GGTB"/>
    <property type="match status" value="1"/>
</dbReference>
<organism evidence="5 6">
    <name type="scientific">Schaedlerella arabinosiphila</name>
    <dbReference type="NCBI Taxonomy" id="2044587"/>
    <lineage>
        <taxon>Bacteria</taxon>
        <taxon>Bacillati</taxon>
        <taxon>Bacillota</taxon>
        <taxon>Clostridia</taxon>
        <taxon>Lachnospirales</taxon>
        <taxon>Lachnospiraceae</taxon>
        <taxon>Schaedlerella</taxon>
    </lineage>
</organism>
<protein>
    <submittedName>
        <fullName evidence="5">Extracellular solute-binding protein</fullName>
    </submittedName>
</protein>
<dbReference type="AlphaFoldDB" id="A0A3R8JU87"/>
<comment type="similarity">
    <text evidence="1">Belongs to the bacterial solute-binding protein 1 family.</text>
</comment>
<dbReference type="PANTHER" id="PTHR43649">
    <property type="entry name" value="ARABINOSE-BINDING PROTEIN-RELATED"/>
    <property type="match status" value="1"/>
</dbReference>
<evidence type="ECO:0000256" key="4">
    <source>
        <dbReference type="SAM" id="SignalP"/>
    </source>
</evidence>
<comment type="caution">
    <text evidence="5">The sequence shown here is derived from an EMBL/GenBank/DDBJ whole genome shotgun (WGS) entry which is preliminary data.</text>
</comment>
<dbReference type="InterPro" id="IPR050490">
    <property type="entry name" value="Bact_solute-bd_prot1"/>
</dbReference>
<dbReference type="InterPro" id="IPR006059">
    <property type="entry name" value="SBP"/>
</dbReference>
<sequence length="463" mass="49896">MFKKMVSVMLAGAMVISLAACGGGGSGADSGSGSQSGTSGESSSDEGSDEGGSGEAGGTISLWTWSPVTRTAEKMIAAFENENSDIKIDYTNYNYNPEYLEAISAASSADNLPDIMGLQPGSLTQTYSDYLIDLGEYAKKEWGDDWTSVYDNVTQSQLQLGNKEGDESYYILPIETQVIYIEYNKTLFDSLGLKAPTTYAELVDCSKKLRDGGYAPLFFGGADGWQHVNLLIMCTSQIDKDLFDACQNGEKEWTCDEMKKAMTNYKKLFDDGVIQDGALSSTSYSDGTTLFLAGQAGMMALGSWWAQEYTAEDVSDAVANWDYDYFYLPAISDDVEDSKPIGGVDFGYGITKNCKNPEAAWKALASFAAGAGGQEIANDMNNHLSYPDMEPDTSAMIERDGLQNAVDEFNRSGKDIAGGLVNQRIAESTIETAVQEAMQGLVGGEYDVDKAAAHIQEAQDALK</sequence>
<dbReference type="EMBL" id="RHJS01000002">
    <property type="protein sequence ID" value="RRK34869.1"/>
    <property type="molecule type" value="Genomic_DNA"/>
</dbReference>
<dbReference type="Pfam" id="PF01547">
    <property type="entry name" value="SBP_bac_1"/>
    <property type="match status" value="1"/>
</dbReference>
<reference evidence="5" key="1">
    <citation type="submission" date="2018-10" db="EMBL/GenBank/DDBJ databases">
        <title>Schaedlerella arabinophila gen. nov. sp. nov., isolated from the mouse intestinal tract and comparative analysis with the genome of the closely related altered Schaedler flora strain ASF502.</title>
        <authorList>
            <person name="Miyake S."/>
            <person name="Soh M."/>
            <person name="Seedorf H."/>
        </authorList>
    </citation>
    <scope>NUCLEOTIDE SEQUENCE [LARGE SCALE GENOMIC DNA]</scope>
    <source>
        <strain evidence="5">DSM 106076</strain>
    </source>
</reference>
<feature type="region of interest" description="Disordered" evidence="3">
    <location>
        <begin position="26"/>
        <end position="60"/>
    </location>
</feature>
<gene>
    <name evidence="5" type="ORF">EBB54_28680</name>
</gene>
<feature type="signal peptide" evidence="4">
    <location>
        <begin position="1"/>
        <end position="19"/>
    </location>
</feature>
<evidence type="ECO:0000313" key="6">
    <source>
        <dbReference type="Proteomes" id="UP000274920"/>
    </source>
</evidence>
<evidence type="ECO:0000313" key="5">
    <source>
        <dbReference type="EMBL" id="RRK34869.1"/>
    </source>
</evidence>
<feature type="compositionally biased region" description="Low complexity" evidence="3">
    <location>
        <begin position="31"/>
        <end position="42"/>
    </location>
</feature>
<proteinExistence type="inferred from homology"/>
<dbReference type="PROSITE" id="PS51257">
    <property type="entry name" value="PROKAR_LIPOPROTEIN"/>
    <property type="match status" value="1"/>
</dbReference>